<dbReference type="Proteomes" id="UP000000235">
    <property type="component" value="Chromosome"/>
</dbReference>
<dbReference type="eggNOG" id="COG0671">
    <property type="taxonomic scope" value="Bacteria"/>
</dbReference>
<evidence type="ECO:0000256" key="1">
    <source>
        <dbReference type="SAM" id="MobiDB-lite"/>
    </source>
</evidence>
<dbReference type="EMBL" id="CP000667">
    <property type="protein sequence ID" value="ABP53094.1"/>
    <property type="molecule type" value="Genomic_DNA"/>
</dbReference>
<dbReference type="KEGG" id="stp:Strop_0614"/>
<dbReference type="SUPFAM" id="SSF48317">
    <property type="entry name" value="Acid phosphatase/Vanadium-dependent haloperoxidase"/>
    <property type="match status" value="1"/>
</dbReference>
<gene>
    <name evidence="2" type="ordered locus">Strop_0614</name>
</gene>
<feature type="region of interest" description="Disordered" evidence="1">
    <location>
        <begin position="1"/>
        <end position="26"/>
    </location>
</feature>
<keyword evidence="3" id="KW-1185">Reference proteome</keyword>
<feature type="compositionally biased region" description="Polar residues" evidence="1">
    <location>
        <begin position="16"/>
        <end position="26"/>
    </location>
</feature>
<dbReference type="HOGENOM" id="CLU_502237_0_0_11"/>
<dbReference type="Gene3D" id="1.10.606.10">
    <property type="entry name" value="Vanadium-containing Chloroperoxidase, domain 2"/>
    <property type="match status" value="1"/>
</dbReference>
<dbReference type="CDD" id="cd03398">
    <property type="entry name" value="PAP2_haloperoxidase"/>
    <property type="match status" value="1"/>
</dbReference>
<dbReference type="PANTHER" id="PTHR34599:SF1">
    <property type="entry name" value="PHOSPHATIDIC ACID PHOSPHATASE TYPE 2_HALOPEROXIDASE DOMAIN-CONTAINING PROTEIN"/>
    <property type="match status" value="1"/>
</dbReference>
<dbReference type="GO" id="GO:0004601">
    <property type="term" value="F:peroxidase activity"/>
    <property type="evidence" value="ECO:0007669"/>
    <property type="project" value="InterPro"/>
</dbReference>
<evidence type="ECO:0000313" key="2">
    <source>
        <dbReference type="EMBL" id="ABP53094.1"/>
    </source>
</evidence>
<dbReference type="PATRIC" id="fig|369723.5.peg.622"/>
<sequence length="505" mass="56395">MSSTVGRVTRPEHSTAGATPTSVTHVTNGEENLYPDYLGNFSKGLPHDEFGEVDRTAYRQLVRRLSSEDPGEIEGIELDPSCGRRLVNPQAGLSVDAIGPRSTDMTMPPVPRMDSAELSAELCELYWMALCRDVPFTRLTESDVARAAADDLTKLSDYRAVRQNGRVTPGLLFRGDTPGDHAGPYLSQFLWRDIQFGTYRFVQRQDTVRPNQDYMTTFGTYLKVQRGWNRTLAASERDQENRRYLYSPRALAHWLHFDGGPSPAKAFFHAGLILDSLDMPVDAGNPYVDSTVQHGFSTFGTPHLLALVTEVANRALRAVWYQKWFVHRRMRPEVFGARVHQRLTGGRAYEFIDREVLESDAVDRVFSKWGSYLLPQAFPEGSPMHPSYGAGHGTAAAAAATVLKAWFDETAVLDNPIQANEDGTALVPYEGQDAGRLTVGGELNKLAANVGIGRNIAGVHWRTDWTESAKLGESLAIQLLREQKAWFKEPHWFTVTRFDGTTVRF</sequence>
<dbReference type="PANTHER" id="PTHR34599">
    <property type="entry name" value="PEROXIDASE-RELATED"/>
    <property type="match status" value="1"/>
</dbReference>
<accession>A4X2J4</accession>
<name>A4X2J4_SALTO</name>
<dbReference type="PeroxiBase" id="5931">
    <property type="entry name" value="StrVBPo"/>
</dbReference>
<reference evidence="3" key="1">
    <citation type="journal article" date="2007" name="Proc. Natl. Acad. Sci. U.S.A.">
        <title>Genome sequencing reveals complex secondary metabolome in the marine actinomycete Salinispora tropica.</title>
        <authorList>
            <person name="Udwary D.W."/>
            <person name="Zeigler L."/>
            <person name="Asolkar R.N."/>
            <person name="Singan V."/>
            <person name="Lapidus A."/>
            <person name="Fenical W."/>
            <person name="Jensen P.R."/>
            <person name="Moore B.S."/>
        </authorList>
    </citation>
    <scope>NUCLEOTIDE SEQUENCE [LARGE SCALE GENOMIC DNA]</scope>
    <source>
        <strain evidence="3">ATCC BAA-916 / DSM 44818 / CNB-440</strain>
    </source>
</reference>
<dbReference type="AlphaFoldDB" id="A4X2J4"/>
<dbReference type="InterPro" id="IPR016119">
    <property type="entry name" value="Br/Cl_peroxidase_C"/>
</dbReference>
<proteinExistence type="predicted"/>
<organism evidence="2 3">
    <name type="scientific">Salinispora tropica (strain ATCC BAA-916 / DSM 44818 / JCM 13857 / NBRC 105044 / CNB-440)</name>
    <dbReference type="NCBI Taxonomy" id="369723"/>
    <lineage>
        <taxon>Bacteria</taxon>
        <taxon>Bacillati</taxon>
        <taxon>Actinomycetota</taxon>
        <taxon>Actinomycetes</taxon>
        <taxon>Micromonosporales</taxon>
        <taxon>Micromonosporaceae</taxon>
        <taxon>Salinispora</taxon>
    </lineage>
</organism>
<protein>
    <submittedName>
        <fullName evidence="2">Phosphoesterase, PA-phosphatase related</fullName>
    </submittedName>
</protein>
<evidence type="ECO:0000313" key="3">
    <source>
        <dbReference type="Proteomes" id="UP000000235"/>
    </source>
</evidence>
<dbReference type="InterPro" id="IPR036938">
    <property type="entry name" value="PAP2/HPO_sf"/>
</dbReference>
<dbReference type="InterPro" id="IPR052559">
    <property type="entry name" value="V-haloperoxidase"/>
</dbReference>